<organism evidence="4 5">
    <name type="scientific">Oceaniferula marina</name>
    <dbReference type="NCBI Taxonomy" id="2748318"/>
    <lineage>
        <taxon>Bacteria</taxon>
        <taxon>Pseudomonadati</taxon>
        <taxon>Verrucomicrobiota</taxon>
        <taxon>Verrucomicrobiia</taxon>
        <taxon>Verrucomicrobiales</taxon>
        <taxon>Verrucomicrobiaceae</taxon>
        <taxon>Oceaniferula</taxon>
    </lineage>
</organism>
<dbReference type="InterPro" id="IPR049492">
    <property type="entry name" value="BD-FAE-like_dom"/>
</dbReference>
<proteinExistence type="inferred from homology"/>
<feature type="domain" description="BD-FAE-like" evidence="3">
    <location>
        <begin position="56"/>
        <end position="165"/>
    </location>
</feature>
<dbReference type="Gene3D" id="3.40.50.1820">
    <property type="entry name" value="alpha/beta hydrolase"/>
    <property type="match status" value="1"/>
</dbReference>
<dbReference type="RefSeq" id="WP_178934163.1">
    <property type="nucleotide sequence ID" value="NZ_JACBAZ010000010.1"/>
</dbReference>
<dbReference type="SUPFAM" id="SSF53474">
    <property type="entry name" value="alpha/beta-Hydrolases"/>
    <property type="match status" value="1"/>
</dbReference>
<name>A0A851GJH9_9BACT</name>
<evidence type="ECO:0000256" key="1">
    <source>
        <dbReference type="ARBA" id="ARBA00010515"/>
    </source>
</evidence>
<reference evidence="4 5" key="1">
    <citation type="submission" date="2020-07" db="EMBL/GenBank/DDBJ databases">
        <title>Roseicoccus Jingziensis gen. nov., sp. nov., isolated from coastal seawater.</title>
        <authorList>
            <person name="Feng X."/>
        </authorList>
    </citation>
    <scope>NUCLEOTIDE SEQUENCE [LARGE SCALE GENOMIC DNA]</scope>
    <source>
        <strain evidence="4 5">N1E253</strain>
    </source>
</reference>
<gene>
    <name evidence="4" type="ORF">HW115_17040</name>
</gene>
<comment type="similarity">
    <text evidence="1">Belongs to the 'GDXG' lipolytic enzyme family.</text>
</comment>
<evidence type="ECO:0000313" key="4">
    <source>
        <dbReference type="EMBL" id="NWK57329.1"/>
    </source>
</evidence>
<dbReference type="PANTHER" id="PTHR48081">
    <property type="entry name" value="AB HYDROLASE SUPERFAMILY PROTEIN C4A8.06C"/>
    <property type="match status" value="1"/>
</dbReference>
<dbReference type="PANTHER" id="PTHR48081:SF30">
    <property type="entry name" value="ACETYL-HYDROLASE LIPR-RELATED"/>
    <property type="match status" value="1"/>
</dbReference>
<dbReference type="Pfam" id="PF20434">
    <property type="entry name" value="BD-FAE"/>
    <property type="match status" value="1"/>
</dbReference>
<evidence type="ECO:0000313" key="5">
    <source>
        <dbReference type="Proteomes" id="UP000557872"/>
    </source>
</evidence>
<keyword evidence="5" id="KW-1185">Reference proteome</keyword>
<dbReference type="AlphaFoldDB" id="A0A851GJH9"/>
<dbReference type="EMBL" id="JACBAZ010000010">
    <property type="protein sequence ID" value="NWK57329.1"/>
    <property type="molecule type" value="Genomic_DNA"/>
</dbReference>
<dbReference type="InterPro" id="IPR029058">
    <property type="entry name" value="AB_hydrolase_fold"/>
</dbReference>
<dbReference type="InterPro" id="IPR050300">
    <property type="entry name" value="GDXG_lipolytic_enzyme"/>
</dbReference>
<evidence type="ECO:0000256" key="2">
    <source>
        <dbReference type="ARBA" id="ARBA00022801"/>
    </source>
</evidence>
<dbReference type="GO" id="GO:0004806">
    <property type="term" value="F:triacylglycerol lipase activity"/>
    <property type="evidence" value="ECO:0007669"/>
    <property type="project" value="TreeGrafter"/>
</dbReference>
<protein>
    <submittedName>
        <fullName evidence="4">Alpha/beta hydrolase</fullName>
    </submittedName>
</protein>
<dbReference type="Proteomes" id="UP000557872">
    <property type="component" value="Unassembled WGS sequence"/>
</dbReference>
<accession>A0A851GJH9</accession>
<comment type="caution">
    <text evidence="4">The sequence shown here is derived from an EMBL/GenBank/DDBJ whole genome shotgun (WGS) entry which is preliminary data.</text>
</comment>
<keyword evidence="2 4" id="KW-0378">Hydrolase</keyword>
<sequence length="325" mass="35925">MMKKRDFCNLKLAVILYACWVAMPLHAVERYNWTLGYKPDKSIVFSKPDQGKPLKLDIFLPDGHSKTDKRACIIFFFGGGWKSGGTSQFYGFSKYLASRGMVAISAQYRTSRSHRASPRQCVEDGKEAIRYVREHAKEFGISPDKVIAAGGSAGGHVAAACAMCPKIDGAPESKVSCEPNGLVLFNPVYDNGPEGYGHERVAAYWKEISPLHNIVNGLPPTIVFFGSKDVHVPVPTIDAFQKRMVDAGNVCETHVFDGQTHGFFHISKGGRRMFEAVLVKTDLFLVQQGCLSGENKVAEWTGEAIKNIEAEQKARRQAKPPQKNQ</sequence>
<evidence type="ECO:0000259" key="3">
    <source>
        <dbReference type="Pfam" id="PF20434"/>
    </source>
</evidence>